<feature type="transmembrane region" description="Helical" evidence="1">
    <location>
        <begin position="362"/>
        <end position="380"/>
    </location>
</feature>
<sequence>MILFFYPYIMLCYSAGYALLQTLDGMGVISTNFVEMNAQGALLSSYWSPNKVAVVLGGCFLELFILLLPFVFLSSWILARKKGLIICFVLLITPGLLSLCHLLPAIQWLPLTYEIGGTGATGNAAGLASLSLIGLLCGWILAVIISDIFATGEKFRQWTDIFLILTAVGNGIFWVSDREVAVGKTAYEETITDINDAAKYLLVQLKDYSRMCDNNGLSEMSSCQWASYIQETLENIASTKSSIIEYVIPENLDTFYKIPEYYSNQVSPDKIRQEFQDFNKKLCPNKSLSKTITQLPSPSRWCQTPPPAYCNAIQEGKYKTGMSDRFAVANECVTTSLLRYRQVLLKEQARLSLSKNAPHYRWMWFIAMSFFIGGKIANVMTKIGNVENRLITEKHRVKFILLKTLGFIVRTLIRCAILCRKVFFSTFNYIKRLKEIKHDT</sequence>
<evidence type="ECO:0000256" key="1">
    <source>
        <dbReference type="SAM" id="Phobius"/>
    </source>
</evidence>
<dbReference type="EMBL" id="FMUT01000003">
    <property type="protein sequence ID" value="SCY17801.1"/>
    <property type="molecule type" value="Genomic_DNA"/>
</dbReference>
<comment type="caution">
    <text evidence="2">The sequence shown here is derived from an EMBL/GenBank/DDBJ whole genome shotgun (WGS) entry which is preliminary data.</text>
</comment>
<feature type="transmembrane region" description="Helical" evidence="1">
    <location>
        <begin position="84"/>
        <end position="104"/>
    </location>
</feature>
<keyword evidence="1" id="KW-0812">Transmembrane</keyword>
<reference evidence="2 3" key="1">
    <citation type="submission" date="2016-10" db="EMBL/GenBank/DDBJ databases">
        <authorList>
            <person name="Varghese N."/>
            <person name="Submissions S."/>
        </authorList>
    </citation>
    <scope>NUCLEOTIDE SEQUENCE [LARGE SCALE GENOMIC DNA]</scope>
    <source>
        <strain evidence="2 3">CGMCC 1.6853</strain>
    </source>
</reference>
<evidence type="ECO:0000313" key="2">
    <source>
        <dbReference type="EMBL" id="SCY17801.1"/>
    </source>
</evidence>
<keyword evidence="1" id="KW-0472">Membrane</keyword>
<dbReference type="RefSeq" id="WP_015376468.1">
    <property type="nucleotide sequence ID" value="NZ_CBCSIN010000006.1"/>
</dbReference>
<keyword evidence="1" id="KW-1133">Transmembrane helix</keyword>
<proteinExistence type="predicted"/>
<evidence type="ECO:0000313" key="3">
    <source>
        <dbReference type="Proteomes" id="UP000183031"/>
    </source>
</evidence>
<dbReference type="Proteomes" id="UP000183031">
    <property type="component" value="Unassembled WGS sequence"/>
</dbReference>
<feature type="transmembrane region" description="Helical" evidence="1">
    <location>
        <begin position="52"/>
        <end position="72"/>
    </location>
</feature>
<feature type="transmembrane region" description="Helical" evidence="1">
    <location>
        <begin position="124"/>
        <end position="146"/>
    </location>
</feature>
<organism evidence="2 3">
    <name type="scientific">Serratia nematodiphila</name>
    <dbReference type="NCBI Taxonomy" id="458197"/>
    <lineage>
        <taxon>Bacteria</taxon>
        <taxon>Pseudomonadati</taxon>
        <taxon>Pseudomonadota</taxon>
        <taxon>Gammaproteobacteria</taxon>
        <taxon>Enterobacterales</taxon>
        <taxon>Yersiniaceae</taxon>
        <taxon>Serratia</taxon>
    </lineage>
</organism>
<feature type="transmembrane region" description="Helical" evidence="1">
    <location>
        <begin position="400"/>
        <end position="423"/>
    </location>
</feature>
<gene>
    <name evidence="2" type="ORF">SAMN02927935_00953</name>
</gene>
<protein>
    <submittedName>
        <fullName evidence="2">Uncharacterized protein</fullName>
    </submittedName>
</protein>
<keyword evidence="3" id="KW-1185">Reference proteome</keyword>
<accession>A0A1G5DTQ1</accession>
<name>A0A1G5DTQ1_9GAMM</name>